<keyword evidence="2" id="KW-1185">Reference proteome</keyword>
<organism evidence="1 2">
    <name type="scientific">Colwellia demingiae</name>
    <dbReference type="NCBI Taxonomy" id="89401"/>
    <lineage>
        <taxon>Bacteria</taxon>
        <taxon>Pseudomonadati</taxon>
        <taxon>Pseudomonadota</taxon>
        <taxon>Gammaproteobacteria</taxon>
        <taxon>Alteromonadales</taxon>
        <taxon>Colwelliaceae</taxon>
        <taxon>Colwellia</taxon>
    </lineage>
</organism>
<sequence length="417" mass="47273">MENIKISIPESKHFCEYACSQSSSGFVAKLLNLEPSRVSEVKRGTRRLKMEEANTLREHFGIPTSNPGYFYHGMVINDVDFDRSYRPGSGASHMMYLLRFVSDSSNISVVLNGFTLEADTKVVNNDEQYAAKLFQLNKLLESDGFNSWVTIMKSKLSSFDARPNPLYRNVIDKYHKRNDDHLGLKKLPESLAEYAKREFDIIFINSNDEYSANQLLLIGCIKQTLEQGKYPDITALNESFELGNIECGYVPEDIVINGRAVWESRDDLVPTKASGEFAFNWIPNTRDEVFTLSYALNSLNGDNDGDWNSSDLAKTNSIFPPRYGSAKISLIWSESYNYFIKIGLNEGVPDTADDDVSPYYCTKPYEYIIVKISKTDQIFSELMRIIKSLGIDEIEVDDIKRVVALNGGFIPHAKYVS</sequence>
<reference evidence="1 2" key="1">
    <citation type="submission" date="2019-07" db="EMBL/GenBank/DDBJ databases">
        <title>Genomes of sea-ice associated Colwellia species.</title>
        <authorList>
            <person name="Bowman J.P."/>
        </authorList>
    </citation>
    <scope>NUCLEOTIDE SEQUENCE [LARGE SCALE GENOMIC DNA]</scope>
    <source>
        <strain evidence="1 2">ACAM 459</strain>
    </source>
</reference>
<comment type="caution">
    <text evidence="1">The sequence shown here is derived from an EMBL/GenBank/DDBJ whole genome shotgun (WGS) entry which is preliminary data.</text>
</comment>
<gene>
    <name evidence="1" type="ORF">ESZ36_17085</name>
</gene>
<dbReference type="RefSeq" id="WP_146790121.1">
    <property type="nucleotide sequence ID" value="NZ_VOLT01000010.1"/>
</dbReference>
<name>A0A5C6QA97_9GAMM</name>
<evidence type="ECO:0000313" key="2">
    <source>
        <dbReference type="Proteomes" id="UP000321822"/>
    </source>
</evidence>
<dbReference type="AlphaFoldDB" id="A0A5C6QA97"/>
<proteinExistence type="predicted"/>
<dbReference type="EMBL" id="VOLT01000010">
    <property type="protein sequence ID" value="TWX65520.1"/>
    <property type="molecule type" value="Genomic_DNA"/>
</dbReference>
<accession>A0A5C6QA97</accession>
<protein>
    <submittedName>
        <fullName evidence="1">Uncharacterized protein</fullName>
    </submittedName>
</protein>
<evidence type="ECO:0000313" key="1">
    <source>
        <dbReference type="EMBL" id="TWX65520.1"/>
    </source>
</evidence>
<dbReference type="OrthoDB" id="5588284at2"/>
<dbReference type="Proteomes" id="UP000321822">
    <property type="component" value="Unassembled WGS sequence"/>
</dbReference>